<protein>
    <submittedName>
        <fullName evidence="1">Uncharacterized protein</fullName>
    </submittedName>
</protein>
<keyword evidence="2" id="KW-1185">Reference proteome</keyword>
<reference evidence="1" key="1">
    <citation type="submission" date="2015-05" db="EMBL/GenBank/DDBJ databases">
        <title>Permanent draft genome of Rhodopirellula islandicus K833.</title>
        <authorList>
            <person name="Kizina J."/>
            <person name="Richter M."/>
            <person name="Glockner F.O."/>
            <person name="Harder J."/>
        </authorList>
    </citation>
    <scope>NUCLEOTIDE SEQUENCE [LARGE SCALE GENOMIC DNA]</scope>
    <source>
        <strain evidence="1">K833</strain>
    </source>
</reference>
<proteinExistence type="predicted"/>
<name>A0A0J1EAR3_RHOIS</name>
<sequence length="66" mass="7535">MPHDLFRLFRIAIGISSHQQCRIAKRFKKTPPRLSPIVAGERIDNAMACSHQADTPTCKRLRFTSL</sequence>
<accession>A0A0J1EAR3</accession>
<comment type="caution">
    <text evidence="1">The sequence shown here is derived from an EMBL/GenBank/DDBJ whole genome shotgun (WGS) entry which is preliminary data.</text>
</comment>
<dbReference type="EMBL" id="LECT01000044">
    <property type="protein sequence ID" value="KLU02699.1"/>
    <property type="molecule type" value="Genomic_DNA"/>
</dbReference>
<evidence type="ECO:0000313" key="1">
    <source>
        <dbReference type="EMBL" id="KLU02699.1"/>
    </source>
</evidence>
<dbReference type="AlphaFoldDB" id="A0A0J1EAR3"/>
<gene>
    <name evidence="1" type="ORF">RISK_005765</name>
</gene>
<evidence type="ECO:0000313" key="2">
    <source>
        <dbReference type="Proteomes" id="UP000036367"/>
    </source>
</evidence>
<dbReference type="Proteomes" id="UP000036367">
    <property type="component" value="Unassembled WGS sequence"/>
</dbReference>
<organism evidence="1 2">
    <name type="scientific">Rhodopirellula islandica</name>
    <dbReference type="NCBI Taxonomy" id="595434"/>
    <lineage>
        <taxon>Bacteria</taxon>
        <taxon>Pseudomonadati</taxon>
        <taxon>Planctomycetota</taxon>
        <taxon>Planctomycetia</taxon>
        <taxon>Pirellulales</taxon>
        <taxon>Pirellulaceae</taxon>
        <taxon>Rhodopirellula</taxon>
    </lineage>
</organism>